<feature type="region of interest" description="Disordered" evidence="1">
    <location>
        <begin position="1"/>
        <end position="38"/>
    </location>
</feature>
<evidence type="ECO:0000313" key="3">
    <source>
        <dbReference type="Proteomes" id="UP001057237"/>
    </source>
</evidence>
<feature type="compositionally biased region" description="Basic and acidic residues" evidence="1">
    <location>
        <begin position="20"/>
        <end position="29"/>
    </location>
</feature>
<reference evidence="2" key="1">
    <citation type="submission" date="2022-05" db="EMBL/GenBank/DDBJ databases">
        <authorList>
            <person name="Friedrich I."/>
            <person name="Poehlein A."/>
            <person name="Schneider D."/>
            <person name="Hertel R."/>
            <person name="Daniel R."/>
        </authorList>
    </citation>
    <scope>NUCLEOTIDE SEQUENCE</scope>
</reference>
<dbReference type="EMBL" id="ON529868">
    <property type="protein sequence ID" value="USN16822.1"/>
    <property type="molecule type" value="Genomic_DNA"/>
</dbReference>
<gene>
    <name evidence="2" type="ORF">BABAYKA_00190</name>
</gene>
<evidence type="ECO:0000313" key="2">
    <source>
        <dbReference type="EMBL" id="USN16822.1"/>
    </source>
</evidence>
<proteinExistence type="predicted"/>
<name>A0A9E7MVN9_9CAUD</name>
<sequence length="59" mass="6654">MRITVQATGETLEVATGKPGNKDDQRKGNDLICRIVKPRFSPQARRRANDFRREQAANA</sequence>
<dbReference type="Proteomes" id="UP001057237">
    <property type="component" value="Segment"/>
</dbReference>
<organism evidence="2 3">
    <name type="scientific">Brevundimonas phage vB_BpoS-Babayka</name>
    <dbReference type="NCBI Taxonomy" id="2948596"/>
    <lineage>
        <taxon>Viruses</taxon>
        <taxon>Duplodnaviria</taxon>
        <taxon>Heunggongvirae</taxon>
        <taxon>Uroviricota</taxon>
        <taxon>Caudoviricetes</taxon>
        <taxon>Autographivirales</taxon>
        <taxon>Autonotataviridae</taxon>
        <taxon>Conareevirus</taxon>
        <taxon>Conareevirus babayka</taxon>
    </lineage>
</organism>
<protein>
    <submittedName>
        <fullName evidence="2">Uncharacterized protein</fullName>
    </submittedName>
</protein>
<evidence type="ECO:0000256" key="1">
    <source>
        <dbReference type="SAM" id="MobiDB-lite"/>
    </source>
</evidence>
<keyword evidence="3" id="KW-1185">Reference proteome</keyword>
<accession>A0A9E7MVN9</accession>